<evidence type="ECO:0000259" key="7">
    <source>
        <dbReference type="Pfam" id="PF25455"/>
    </source>
</evidence>
<protein>
    <recommendedName>
        <fullName evidence="5">Iron-sulfur cluster assembly factor IBA57 homolog, mitochondrial</fullName>
    </recommendedName>
</protein>
<keyword evidence="2" id="KW-0809">Transit peptide</keyword>
<comment type="similarity">
    <text evidence="4">Belongs to the GcvT family. CAF17/IBA57 subfamily.</text>
</comment>
<dbReference type="InterPro" id="IPR045179">
    <property type="entry name" value="YgfZ/GcvT"/>
</dbReference>
<dbReference type="GO" id="GO:0005759">
    <property type="term" value="C:mitochondrial matrix"/>
    <property type="evidence" value="ECO:0007669"/>
    <property type="project" value="UniProtKB-SubCell"/>
</dbReference>
<reference evidence="9" key="1">
    <citation type="journal article" date="2014" name="Genome Announc.">
        <title>Genome sequence and annotation of Acremonium chrysogenum, producer of the beta-lactam antibiotic cephalosporin C.</title>
        <authorList>
            <person name="Terfehr D."/>
            <person name="Dahlmann T.A."/>
            <person name="Specht T."/>
            <person name="Zadra I."/>
            <person name="Kuernsteiner H."/>
            <person name="Kueck U."/>
        </authorList>
    </citation>
    <scope>NUCLEOTIDE SEQUENCE [LARGE SCALE GENOMIC DNA]</scope>
    <source>
        <strain evidence="9">ATCC 11550 / CBS 779.69 / DSM 880 / IAM 14645 / JCM 23072 / IMI 49137</strain>
    </source>
</reference>
<dbReference type="GO" id="GO:0016226">
    <property type="term" value="P:iron-sulfur cluster assembly"/>
    <property type="evidence" value="ECO:0007669"/>
    <property type="project" value="TreeGrafter"/>
</dbReference>
<feature type="region of interest" description="Disordered" evidence="6">
    <location>
        <begin position="29"/>
        <end position="48"/>
    </location>
</feature>
<dbReference type="InterPro" id="IPR017703">
    <property type="entry name" value="YgfZ/GCV_T_CS"/>
</dbReference>
<dbReference type="SUPFAM" id="SSF103025">
    <property type="entry name" value="Folate-binding domain"/>
    <property type="match status" value="1"/>
</dbReference>
<dbReference type="GO" id="GO:0016740">
    <property type="term" value="F:transferase activity"/>
    <property type="evidence" value="ECO:0007669"/>
    <property type="project" value="UniProtKB-KW"/>
</dbReference>
<keyword evidence="3" id="KW-0496">Mitochondrion</keyword>
<accession>A0A086THM2</accession>
<dbReference type="Gene3D" id="3.30.1360.120">
    <property type="entry name" value="Probable tRNA modification gtpase trme, domain 1"/>
    <property type="match status" value="2"/>
</dbReference>
<dbReference type="InterPro" id="IPR027266">
    <property type="entry name" value="TrmE/GcvT-like"/>
</dbReference>
<proteinExistence type="inferred from homology"/>
<dbReference type="EMBL" id="JPKY01000001">
    <property type="protein sequence ID" value="KFH48854.1"/>
    <property type="molecule type" value="Genomic_DNA"/>
</dbReference>
<dbReference type="PANTHER" id="PTHR22602:SF0">
    <property type="entry name" value="TRANSFERASE CAF17, MITOCHONDRIAL-RELATED"/>
    <property type="match status" value="1"/>
</dbReference>
<evidence type="ECO:0000256" key="1">
    <source>
        <dbReference type="ARBA" id="ARBA00004305"/>
    </source>
</evidence>
<evidence type="ECO:0000256" key="4">
    <source>
        <dbReference type="ARBA" id="ARBA00093447"/>
    </source>
</evidence>
<evidence type="ECO:0000313" key="9">
    <source>
        <dbReference type="Proteomes" id="UP000029964"/>
    </source>
</evidence>
<dbReference type="InterPro" id="IPR057460">
    <property type="entry name" value="CAF17_C"/>
</dbReference>
<feature type="domain" description="CAF17 C-terminal" evidence="7">
    <location>
        <begin position="322"/>
        <end position="391"/>
    </location>
</feature>
<evidence type="ECO:0000256" key="3">
    <source>
        <dbReference type="ARBA" id="ARBA00023128"/>
    </source>
</evidence>
<comment type="caution">
    <text evidence="8">The sequence shown here is derived from an EMBL/GenBank/DDBJ whole genome shotgun (WGS) entry which is preliminary data.</text>
</comment>
<dbReference type="Pfam" id="PF25455">
    <property type="entry name" value="Beta-barrel_CAF17_C"/>
    <property type="match status" value="1"/>
</dbReference>
<dbReference type="STRING" id="857340.A0A086THM2"/>
<evidence type="ECO:0000256" key="2">
    <source>
        <dbReference type="ARBA" id="ARBA00022946"/>
    </source>
</evidence>
<organism evidence="8 9">
    <name type="scientific">Hapsidospora chrysogenum (strain ATCC 11550 / CBS 779.69 / DSM 880 / IAM 14645 / JCM 23072 / IMI 49137)</name>
    <name type="common">Acremonium chrysogenum</name>
    <dbReference type="NCBI Taxonomy" id="857340"/>
    <lineage>
        <taxon>Eukaryota</taxon>
        <taxon>Fungi</taxon>
        <taxon>Dikarya</taxon>
        <taxon>Ascomycota</taxon>
        <taxon>Pezizomycotina</taxon>
        <taxon>Sordariomycetes</taxon>
        <taxon>Hypocreomycetidae</taxon>
        <taxon>Hypocreales</taxon>
        <taxon>Bionectriaceae</taxon>
        <taxon>Hapsidospora</taxon>
    </lineage>
</organism>
<keyword evidence="8" id="KW-0808">Transferase</keyword>
<feature type="compositionally biased region" description="Pro residues" evidence="6">
    <location>
        <begin position="35"/>
        <end position="44"/>
    </location>
</feature>
<comment type="subcellular location">
    <subcellularLocation>
        <location evidence="1">Mitochondrion matrix</location>
    </subcellularLocation>
</comment>
<dbReference type="OrthoDB" id="191995at2759"/>
<dbReference type="NCBIfam" id="TIGR03317">
    <property type="entry name" value="ygfZ_signature"/>
    <property type="match status" value="1"/>
</dbReference>
<sequence>MRPVSARALAHAQPSSLLCLSCRLQRRTFASSSTGPPPKPPPSGIAPLRSRQLLSVGGPDAAKFLQGMVTTNVLSEDGQSARQEGCYAAFLNATGRIMHDIFIYPGRSDFAGGEDSSSFLIEADANEMDRLAKFIKRYKLRAKVNVRKIEPDEVTVWQAWNDSPDAKELSLPSNDAANILLKDPRTPDLGYRILQLGDKAPSIDLDQAPEAAYTIRRYLRGVPEGQDEMLREQSLPQESNMDFMNGIDFHKGCYVGQELTIRTKHRGVVRKRVLPCVIYDQHDAPPESLHYNPEGTGTGTTATAESLTADMIPQETSIGRFEKRGRSAGKWLRGVGNVGLGLCRLEIMTGVTLPGETAAATFDPAHEFVLDWGEEDARSRVKVKAFVPDWIQAGLDAAKR</sequence>
<evidence type="ECO:0000256" key="5">
    <source>
        <dbReference type="ARBA" id="ARBA00093637"/>
    </source>
</evidence>
<evidence type="ECO:0000313" key="8">
    <source>
        <dbReference type="EMBL" id="KFH48854.1"/>
    </source>
</evidence>
<name>A0A086THM2_HAPC1</name>
<gene>
    <name evidence="8" type="ORF">ACRE_002320</name>
</gene>
<dbReference type="Proteomes" id="UP000029964">
    <property type="component" value="Unassembled WGS sequence"/>
</dbReference>
<evidence type="ECO:0000256" key="6">
    <source>
        <dbReference type="SAM" id="MobiDB-lite"/>
    </source>
</evidence>
<keyword evidence="9" id="KW-1185">Reference proteome</keyword>
<dbReference type="PANTHER" id="PTHR22602">
    <property type="entry name" value="TRANSFERASE CAF17, MITOCHONDRIAL-RELATED"/>
    <property type="match status" value="1"/>
</dbReference>
<dbReference type="AlphaFoldDB" id="A0A086THM2"/>
<dbReference type="HOGENOM" id="CLU_007884_7_0_1"/>